<proteinExistence type="predicted"/>
<dbReference type="EMBL" id="PGOL01003501">
    <property type="protein sequence ID" value="PKI40713.1"/>
    <property type="molecule type" value="Genomic_DNA"/>
</dbReference>
<evidence type="ECO:0000313" key="3">
    <source>
        <dbReference type="Proteomes" id="UP000233551"/>
    </source>
</evidence>
<sequence>MEAKRSLYAFHLKDERFLNVAAATGCIDVGVFIVAATVTNAYAIIASTGKLKGQQA</sequence>
<gene>
    <name evidence="2" type="ORF">CRG98_038894</name>
</gene>
<accession>A0A2I0IA84</accession>
<name>A0A2I0IA84_PUNGR</name>
<evidence type="ECO:0000313" key="2">
    <source>
        <dbReference type="EMBL" id="PKI40713.1"/>
    </source>
</evidence>
<keyword evidence="1" id="KW-0472">Membrane</keyword>
<keyword evidence="3" id="KW-1185">Reference proteome</keyword>
<protein>
    <submittedName>
        <fullName evidence="2">Uncharacterized protein</fullName>
    </submittedName>
</protein>
<reference evidence="2 3" key="1">
    <citation type="submission" date="2017-11" db="EMBL/GenBank/DDBJ databases">
        <title>De-novo sequencing of pomegranate (Punica granatum L.) genome.</title>
        <authorList>
            <person name="Akparov Z."/>
            <person name="Amiraslanov A."/>
            <person name="Hajiyeva S."/>
            <person name="Abbasov M."/>
            <person name="Kaur K."/>
            <person name="Hamwieh A."/>
            <person name="Solovyev V."/>
            <person name="Salamov A."/>
            <person name="Braich B."/>
            <person name="Kosarev P."/>
            <person name="Mahmoud A."/>
            <person name="Hajiyev E."/>
            <person name="Babayeva S."/>
            <person name="Izzatullayeva V."/>
            <person name="Mammadov A."/>
            <person name="Mammadov A."/>
            <person name="Sharifova S."/>
            <person name="Ojaghi J."/>
            <person name="Eynullazada K."/>
            <person name="Bayramov B."/>
            <person name="Abdulazimova A."/>
            <person name="Shahmuradov I."/>
        </authorList>
    </citation>
    <scope>NUCLEOTIDE SEQUENCE [LARGE SCALE GENOMIC DNA]</scope>
    <source>
        <strain evidence="3">cv. AG2017</strain>
        <tissue evidence="2">Leaf</tissue>
    </source>
</reference>
<feature type="transmembrane region" description="Helical" evidence="1">
    <location>
        <begin position="20"/>
        <end position="45"/>
    </location>
</feature>
<dbReference type="AlphaFoldDB" id="A0A2I0IA84"/>
<dbReference type="Proteomes" id="UP000233551">
    <property type="component" value="Unassembled WGS sequence"/>
</dbReference>
<keyword evidence="1" id="KW-1133">Transmembrane helix</keyword>
<keyword evidence="1" id="KW-0812">Transmembrane</keyword>
<comment type="caution">
    <text evidence="2">The sequence shown here is derived from an EMBL/GenBank/DDBJ whole genome shotgun (WGS) entry which is preliminary data.</text>
</comment>
<organism evidence="2 3">
    <name type="scientific">Punica granatum</name>
    <name type="common">Pomegranate</name>
    <dbReference type="NCBI Taxonomy" id="22663"/>
    <lineage>
        <taxon>Eukaryota</taxon>
        <taxon>Viridiplantae</taxon>
        <taxon>Streptophyta</taxon>
        <taxon>Embryophyta</taxon>
        <taxon>Tracheophyta</taxon>
        <taxon>Spermatophyta</taxon>
        <taxon>Magnoliopsida</taxon>
        <taxon>eudicotyledons</taxon>
        <taxon>Gunneridae</taxon>
        <taxon>Pentapetalae</taxon>
        <taxon>rosids</taxon>
        <taxon>malvids</taxon>
        <taxon>Myrtales</taxon>
        <taxon>Lythraceae</taxon>
        <taxon>Punica</taxon>
    </lineage>
</organism>
<evidence type="ECO:0000256" key="1">
    <source>
        <dbReference type="SAM" id="Phobius"/>
    </source>
</evidence>